<accession>A0A845QIW8</accession>
<sequence length="247" mass="28622">MEGHKRRNGTMRQRKYQIKARFYVFLSLFLAVALGVTAYVLFSQDEIDLAPSKEIEQGFMITMAARAYISNEELRYEDTYFAGGYPPDDIGVCTDVVWKAFEGIDVSIKDLVDADTYYYPKAYVDVISIRDTNIDFRLVPQLERFFERNSKVLSTDVDNLIVWQAGDIVTFESSHVAIVSPFRNLWGRSYVIQHGKDPAAEEDRLFAADGMKVSGHFRWDENAVKKILWNWPIEEQEEAKLYIDIER</sequence>
<protein>
    <submittedName>
        <fullName evidence="2">DUF1287 domain-containing protein</fullName>
    </submittedName>
</protein>
<organism evidence="2 3">
    <name type="scientific">Anaerotruncus colihominis</name>
    <dbReference type="NCBI Taxonomy" id="169435"/>
    <lineage>
        <taxon>Bacteria</taxon>
        <taxon>Bacillati</taxon>
        <taxon>Bacillota</taxon>
        <taxon>Clostridia</taxon>
        <taxon>Eubacteriales</taxon>
        <taxon>Oscillospiraceae</taxon>
        <taxon>Anaerotruncus</taxon>
    </lineage>
</organism>
<keyword evidence="3" id="KW-1185">Reference proteome</keyword>
<evidence type="ECO:0000313" key="2">
    <source>
        <dbReference type="EMBL" id="NBH60068.1"/>
    </source>
</evidence>
<keyword evidence="1" id="KW-1133">Transmembrane helix</keyword>
<dbReference type="AlphaFoldDB" id="A0A845QIW8"/>
<keyword evidence="1" id="KW-0472">Membrane</keyword>
<evidence type="ECO:0000256" key="1">
    <source>
        <dbReference type="SAM" id="Phobius"/>
    </source>
</evidence>
<name>A0A845QIW8_9FIRM</name>
<dbReference type="EMBL" id="QXWK01000001">
    <property type="protein sequence ID" value="NBH60068.1"/>
    <property type="molecule type" value="Genomic_DNA"/>
</dbReference>
<reference evidence="2 3" key="1">
    <citation type="submission" date="2018-08" db="EMBL/GenBank/DDBJ databases">
        <title>Murine metabolic-syndrome-specific gut microbial biobank.</title>
        <authorList>
            <person name="Liu C."/>
        </authorList>
    </citation>
    <scope>NUCLEOTIDE SEQUENCE [LARGE SCALE GENOMIC DNA]</scope>
    <source>
        <strain evidence="2 3">28</strain>
    </source>
</reference>
<dbReference type="Proteomes" id="UP000446866">
    <property type="component" value="Unassembled WGS sequence"/>
</dbReference>
<keyword evidence="1" id="KW-0812">Transmembrane</keyword>
<comment type="caution">
    <text evidence="2">The sequence shown here is derived from an EMBL/GenBank/DDBJ whole genome shotgun (WGS) entry which is preliminary data.</text>
</comment>
<dbReference type="InterPro" id="IPR009706">
    <property type="entry name" value="DUF1287"/>
</dbReference>
<evidence type="ECO:0000313" key="3">
    <source>
        <dbReference type="Proteomes" id="UP000446866"/>
    </source>
</evidence>
<gene>
    <name evidence="2" type="ORF">D0435_00065</name>
</gene>
<dbReference type="Pfam" id="PF06940">
    <property type="entry name" value="DUF1287"/>
    <property type="match status" value="1"/>
</dbReference>
<feature type="transmembrane region" description="Helical" evidence="1">
    <location>
        <begin position="20"/>
        <end position="42"/>
    </location>
</feature>
<proteinExistence type="predicted"/>